<dbReference type="CDD" id="cd01392">
    <property type="entry name" value="HTH_LacI"/>
    <property type="match status" value="1"/>
</dbReference>
<keyword evidence="2 5" id="KW-0238">DNA-binding</keyword>
<protein>
    <submittedName>
        <fullName evidence="5">LacI family DNA-binding transcriptional regulator</fullName>
    </submittedName>
</protein>
<organism evidence="5 6">
    <name type="scientific">Nocardiopsis suaedae</name>
    <dbReference type="NCBI Taxonomy" id="3018444"/>
    <lineage>
        <taxon>Bacteria</taxon>
        <taxon>Bacillati</taxon>
        <taxon>Actinomycetota</taxon>
        <taxon>Actinomycetes</taxon>
        <taxon>Streptosporangiales</taxon>
        <taxon>Nocardiopsidaceae</taxon>
        <taxon>Nocardiopsis</taxon>
    </lineage>
</organism>
<comment type="caution">
    <text evidence="5">The sequence shown here is derived from an EMBL/GenBank/DDBJ whole genome shotgun (WGS) entry which is preliminary data.</text>
</comment>
<keyword evidence="3" id="KW-0804">Transcription</keyword>
<dbReference type="RefSeq" id="WP_270676538.1">
    <property type="nucleotide sequence ID" value="NZ_JAQFWP010000007.1"/>
</dbReference>
<dbReference type="SMART" id="SM00354">
    <property type="entry name" value="HTH_LACI"/>
    <property type="match status" value="1"/>
</dbReference>
<evidence type="ECO:0000256" key="3">
    <source>
        <dbReference type="ARBA" id="ARBA00023163"/>
    </source>
</evidence>
<dbReference type="InterPro" id="IPR028082">
    <property type="entry name" value="Peripla_BP_I"/>
</dbReference>
<evidence type="ECO:0000256" key="2">
    <source>
        <dbReference type="ARBA" id="ARBA00023125"/>
    </source>
</evidence>
<dbReference type="Proteomes" id="UP001165685">
    <property type="component" value="Unassembled WGS sequence"/>
</dbReference>
<dbReference type="Gene3D" id="3.40.50.2300">
    <property type="match status" value="2"/>
</dbReference>
<dbReference type="PANTHER" id="PTHR30146:SF109">
    <property type="entry name" value="HTH-TYPE TRANSCRIPTIONAL REGULATOR GALS"/>
    <property type="match status" value="1"/>
</dbReference>
<evidence type="ECO:0000256" key="1">
    <source>
        <dbReference type="ARBA" id="ARBA00023015"/>
    </source>
</evidence>
<keyword evidence="1" id="KW-0805">Transcription regulation</keyword>
<dbReference type="InterPro" id="IPR000843">
    <property type="entry name" value="HTH_LacI"/>
</dbReference>
<dbReference type="InterPro" id="IPR046335">
    <property type="entry name" value="LacI/GalR-like_sensor"/>
</dbReference>
<evidence type="ECO:0000259" key="4">
    <source>
        <dbReference type="PROSITE" id="PS50932"/>
    </source>
</evidence>
<evidence type="ECO:0000313" key="6">
    <source>
        <dbReference type="Proteomes" id="UP001165685"/>
    </source>
</evidence>
<sequence>MGASGAPHRRPTMKEVARAAGVSHQTVSRYLRFEGAGLKEATRERVAAAVEELGYRPDPIARSMRTRRTGRLAVLLPGVGASGPGRTLVGAVAAARAAGYAAEVLSVGGGARERAERLAELAGSGQVEGVLSLAPTALGAAPPPPGEAAVVVSADYDDRMRGIGAPADGAPVADLVAGLAAGGHRRFLHVAGDQGFASARGRRRAYLEIVERLGLESHGVADGDWSAESGRAAVRDLPEGSGVTAVIAGNDVVAAGAVRGALERGWSVPGDISVTGWDDDPVAAYLSPALTTVAVDLERVGARAMERLIAAVHGREAEEPCEPLTRVVWRESTGPAPRVRRGGE</sequence>
<name>A0ABT4TI14_9ACTN</name>
<dbReference type="PROSITE" id="PS50932">
    <property type="entry name" value="HTH_LACI_2"/>
    <property type="match status" value="1"/>
</dbReference>
<dbReference type="PROSITE" id="PS00356">
    <property type="entry name" value="HTH_LACI_1"/>
    <property type="match status" value="1"/>
</dbReference>
<dbReference type="PANTHER" id="PTHR30146">
    <property type="entry name" value="LACI-RELATED TRANSCRIPTIONAL REPRESSOR"/>
    <property type="match status" value="1"/>
</dbReference>
<accession>A0ABT4TI14</accession>
<feature type="domain" description="HTH lacI-type" evidence="4">
    <location>
        <begin position="11"/>
        <end position="66"/>
    </location>
</feature>
<evidence type="ECO:0000313" key="5">
    <source>
        <dbReference type="EMBL" id="MDA2804050.1"/>
    </source>
</evidence>
<proteinExistence type="predicted"/>
<dbReference type="Pfam" id="PF13377">
    <property type="entry name" value="Peripla_BP_3"/>
    <property type="match status" value="1"/>
</dbReference>
<dbReference type="Pfam" id="PF00356">
    <property type="entry name" value="LacI"/>
    <property type="match status" value="1"/>
</dbReference>
<gene>
    <name evidence="5" type="ORF">O4U47_05965</name>
</gene>
<keyword evidence="6" id="KW-1185">Reference proteome</keyword>
<dbReference type="SUPFAM" id="SSF47413">
    <property type="entry name" value="lambda repressor-like DNA-binding domains"/>
    <property type="match status" value="1"/>
</dbReference>
<dbReference type="GO" id="GO:0003677">
    <property type="term" value="F:DNA binding"/>
    <property type="evidence" value="ECO:0007669"/>
    <property type="project" value="UniProtKB-KW"/>
</dbReference>
<dbReference type="EMBL" id="JAQFWP010000007">
    <property type="protein sequence ID" value="MDA2804050.1"/>
    <property type="molecule type" value="Genomic_DNA"/>
</dbReference>
<dbReference type="SUPFAM" id="SSF53822">
    <property type="entry name" value="Periplasmic binding protein-like I"/>
    <property type="match status" value="1"/>
</dbReference>
<reference evidence="5" key="1">
    <citation type="submission" date="2023-01" db="EMBL/GenBank/DDBJ databases">
        <title>Draft genome sequence of Nocardiopsis sp. LSu2-4 isolated from halophytes.</title>
        <authorList>
            <person name="Duangmal K."/>
            <person name="Chantavorakit T."/>
        </authorList>
    </citation>
    <scope>NUCLEOTIDE SEQUENCE</scope>
    <source>
        <strain evidence="5">LSu2-4</strain>
    </source>
</reference>
<dbReference type="InterPro" id="IPR010982">
    <property type="entry name" value="Lambda_DNA-bd_dom_sf"/>
</dbReference>
<dbReference type="Gene3D" id="1.10.260.40">
    <property type="entry name" value="lambda repressor-like DNA-binding domains"/>
    <property type="match status" value="1"/>
</dbReference>